<dbReference type="Proteomes" id="UP000327157">
    <property type="component" value="Chromosome 15"/>
</dbReference>
<gene>
    <name evidence="2" type="ORF">D8674_013542</name>
</gene>
<sequence>MEIDDVTGDGGEHGSQRGLEEEDVVNDVVLAGARSYVAQLGLAQLWAASHGFYTGQRELGAQALGSHRLGLV</sequence>
<evidence type="ECO:0000313" key="2">
    <source>
        <dbReference type="EMBL" id="KAB2617673.1"/>
    </source>
</evidence>
<accession>A0A5N5GSM5</accession>
<reference evidence="3" key="2">
    <citation type="submission" date="2019-10" db="EMBL/GenBank/DDBJ databases">
        <title>A de novo genome assembly of a pear dwarfing rootstock.</title>
        <authorList>
            <person name="Wang F."/>
            <person name="Wang J."/>
            <person name="Li S."/>
            <person name="Zhang Y."/>
            <person name="Fang M."/>
            <person name="Ma L."/>
            <person name="Zhao Y."/>
            <person name="Jiang S."/>
        </authorList>
    </citation>
    <scope>NUCLEOTIDE SEQUENCE [LARGE SCALE GENOMIC DNA]</scope>
</reference>
<dbReference type="EMBL" id="SMOL01000401">
    <property type="protein sequence ID" value="KAB2617673.1"/>
    <property type="molecule type" value="Genomic_DNA"/>
</dbReference>
<protein>
    <submittedName>
        <fullName evidence="2">Uncharacterized protein</fullName>
    </submittedName>
</protein>
<evidence type="ECO:0000256" key="1">
    <source>
        <dbReference type="SAM" id="MobiDB-lite"/>
    </source>
</evidence>
<name>A0A5N5GSM5_9ROSA</name>
<reference evidence="2 3" key="3">
    <citation type="submission" date="2019-11" db="EMBL/GenBank/DDBJ databases">
        <title>A de novo genome assembly of a pear dwarfing rootstock.</title>
        <authorList>
            <person name="Wang F."/>
            <person name="Wang J."/>
            <person name="Li S."/>
            <person name="Zhang Y."/>
            <person name="Fang M."/>
            <person name="Ma L."/>
            <person name="Zhao Y."/>
            <person name="Jiang S."/>
        </authorList>
    </citation>
    <scope>NUCLEOTIDE SEQUENCE [LARGE SCALE GENOMIC DNA]</scope>
    <source>
        <strain evidence="2">S2</strain>
        <tissue evidence="2">Leaf</tissue>
    </source>
</reference>
<organism evidence="2 3">
    <name type="scientific">Pyrus ussuriensis x Pyrus communis</name>
    <dbReference type="NCBI Taxonomy" id="2448454"/>
    <lineage>
        <taxon>Eukaryota</taxon>
        <taxon>Viridiplantae</taxon>
        <taxon>Streptophyta</taxon>
        <taxon>Embryophyta</taxon>
        <taxon>Tracheophyta</taxon>
        <taxon>Spermatophyta</taxon>
        <taxon>Magnoliopsida</taxon>
        <taxon>eudicotyledons</taxon>
        <taxon>Gunneridae</taxon>
        <taxon>Pentapetalae</taxon>
        <taxon>rosids</taxon>
        <taxon>fabids</taxon>
        <taxon>Rosales</taxon>
        <taxon>Rosaceae</taxon>
        <taxon>Amygdaloideae</taxon>
        <taxon>Maleae</taxon>
        <taxon>Pyrus</taxon>
    </lineage>
</organism>
<feature type="region of interest" description="Disordered" evidence="1">
    <location>
        <begin position="1"/>
        <end position="20"/>
    </location>
</feature>
<keyword evidence="3" id="KW-1185">Reference proteome</keyword>
<dbReference type="AlphaFoldDB" id="A0A5N5GSM5"/>
<proteinExistence type="predicted"/>
<reference evidence="2 3" key="1">
    <citation type="submission" date="2019-09" db="EMBL/GenBank/DDBJ databases">
        <authorList>
            <person name="Ou C."/>
        </authorList>
    </citation>
    <scope>NUCLEOTIDE SEQUENCE [LARGE SCALE GENOMIC DNA]</scope>
    <source>
        <strain evidence="2">S2</strain>
        <tissue evidence="2">Leaf</tissue>
    </source>
</reference>
<feature type="compositionally biased region" description="Basic and acidic residues" evidence="1">
    <location>
        <begin position="10"/>
        <end position="19"/>
    </location>
</feature>
<evidence type="ECO:0000313" key="3">
    <source>
        <dbReference type="Proteomes" id="UP000327157"/>
    </source>
</evidence>
<comment type="caution">
    <text evidence="2">The sequence shown here is derived from an EMBL/GenBank/DDBJ whole genome shotgun (WGS) entry which is preliminary data.</text>
</comment>